<dbReference type="Gene3D" id="3.30.750.24">
    <property type="entry name" value="STAS domain"/>
    <property type="match status" value="1"/>
</dbReference>
<evidence type="ECO:0000313" key="3">
    <source>
        <dbReference type="Proteomes" id="UP001501598"/>
    </source>
</evidence>
<dbReference type="SUPFAM" id="SSF52091">
    <property type="entry name" value="SpoIIaa-like"/>
    <property type="match status" value="1"/>
</dbReference>
<dbReference type="RefSeq" id="WP_345417983.1">
    <property type="nucleotide sequence ID" value="NZ_BAABGT010000034.1"/>
</dbReference>
<feature type="domain" description="STAS" evidence="1">
    <location>
        <begin position="17"/>
        <end position="92"/>
    </location>
</feature>
<keyword evidence="3" id="KW-1185">Reference proteome</keyword>
<protein>
    <recommendedName>
        <fullName evidence="1">STAS domain-containing protein</fullName>
    </recommendedName>
</protein>
<dbReference type="InterPro" id="IPR002645">
    <property type="entry name" value="STAS_dom"/>
</dbReference>
<dbReference type="InterPro" id="IPR036513">
    <property type="entry name" value="STAS_dom_sf"/>
</dbReference>
<evidence type="ECO:0000259" key="1">
    <source>
        <dbReference type="PROSITE" id="PS50801"/>
    </source>
</evidence>
<proteinExistence type="predicted"/>
<dbReference type="EMBL" id="BAABGT010000034">
    <property type="protein sequence ID" value="GAA4547132.1"/>
    <property type="molecule type" value="Genomic_DNA"/>
</dbReference>
<comment type="caution">
    <text evidence="2">The sequence shown here is derived from an EMBL/GenBank/DDBJ whole genome shotgun (WGS) entry which is preliminary data.</text>
</comment>
<organism evidence="2 3">
    <name type="scientific">Pseudonocardia xishanensis</name>
    <dbReference type="NCBI Taxonomy" id="630995"/>
    <lineage>
        <taxon>Bacteria</taxon>
        <taxon>Bacillati</taxon>
        <taxon>Actinomycetota</taxon>
        <taxon>Actinomycetes</taxon>
        <taxon>Pseudonocardiales</taxon>
        <taxon>Pseudonocardiaceae</taxon>
        <taxon>Pseudonocardia</taxon>
    </lineage>
</organism>
<name>A0ABP8RSZ6_9PSEU</name>
<reference evidence="3" key="1">
    <citation type="journal article" date="2019" name="Int. J. Syst. Evol. Microbiol.">
        <title>The Global Catalogue of Microorganisms (GCM) 10K type strain sequencing project: providing services to taxonomists for standard genome sequencing and annotation.</title>
        <authorList>
            <consortium name="The Broad Institute Genomics Platform"/>
            <consortium name="The Broad Institute Genome Sequencing Center for Infectious Disease"/>
            <person name="Wu L."/>
            <person name="Ma J."/>
        </authorList>
    </citation>
    <scope>NUCLEOTIDE SEQUENCE [LARGE SCALE GENOMIC DNA]</scope>
    <source>
        <strain evidence="3">JCM 17906</strain>
    </source>
</reference>
<accession>A0ABP8RSZ6</accession>
<evidence type="ECO:0000313" key="2">
    <source>
        <dbReference type="EMBL" id="GAA4547132.1"/>
    </source>
</evidence>
<gene>
    <name evidence="2" type="ORF">GCM10023175_30810</name>
</gene>
<dbReference type="Proteomes" id="UP001501598">
    <property type="component" value="Unassembled WGS sequence"/>
</dbReference>
<sequence length="124" mass="13528">MTRQPRARLALTSPARGVHVVAVHGTLDRVAGIRLLRLVEVRVRMMRDQRAPTRRLIIDVTDVDGADRDGLTTLRIARDDARRRGVTIDLVGDLSAIAAPSSPERRSLALLAHPTLGAALDART</sequence>
<dbReference type="PROSITE" id="PS50801">
    <property type="entry name" value="STAS"/>
    <property type="match status" value="1"/>
</dbReference>